<keyword evidence="2" id="KW-1185">Reference proteome</keyword>
<organism evidence="1 2">
    <name type="scientific">Paraburkholderia hiiakae</name>
    <dbReference type="NCBI Taxonomy" id="1081782"/>
    <lineage>
        <taxon>Bacteria</taxon>
        <taxon>Pseudomonadati</taxon>
        <taxon>Pseudomonadota</taxon>
        <taxon>Betaproteobacteria</taxon>
        <taxon>Burkholderiales</taxon>
        <taxon>Burkholderiaceae</taxon>
        <taxon>Paraburkholderia</taxon>
    </lineage>
</organism>
<dbReference type="Proteomes" id="UP000656319">
    <property type="component" value="Unassembled WGS sequence"/>
</dbReference>
<evidence type="ECO:0000313" key="2">
    <source>
        <dbReference type="Proteomes" id="UP000656319"/>
    </source>
</evidence>
<accession>A0ABM8P1A4</accession>
<reference evidence="1 2" key="1">
    <citation type="submission" date="2020-10" db="EMBL/GenBank/DDBJ databases">
        <authorList>
            <person name="Peeters C."/>
        </authorList>
    </citation>
    <scope>NUCLEOTIDE SEQUENCE [LARGE SCALE GENOMIC DNA]</scope>
    <source>
        <strain evidence="1 2">LMG 27952</strain>
    </source>
</reference>
<name>A0ABM8P1A4_9BURK</name>
<gene>
    <name evidence="1" type="ORF">LMG27952_05402</name>
</gene>
<sequence length="45" mass="4726">MSSSQIPEFLVQATHHAWYGQDISGNSGDLSAVAREYASASGVLS</sequence>
<protein>
    <submittedName>
        <fullName evidence="1">Uncharacterized protein</fullName>
    </submittedName>
</protein>
<proteinExistence type="predicted"/>
<comment type="caution">
    <text evidence="1">The sequence shown here is derived from an EMBL/GenBank/DDBJ whole genome shotgun (WGS) entry which is preliminary data.</text>
</comment>
<evidence type="ECO:0000313" key="1">
    <source>
        <dbReference type="EMBL" id="CAD6553195.1"/>
    </source>
</evidence>
<dbReference type="EMBL" id="CAJHCQ010000016">
    <property type="protein sequence ID" value="CAD6553195.1"/>
    <property type="molecule type" value="Genomic_DNA"/>
</dbReference>